<name>A0A2U1QDA1_ARTAN</name>
<dbReference type="EMBL" id="PKPP01000206">
    <property type="protein sequence ID" value="PWA95989.1"/>
    <property type="molecule type" value="Genomic_DNA"/>
</dbReference>
<dbReference type="FunFam" id="3.40.50.1820:FF:000013">
    <property type="entry name" value="Carboxypeptidase"/>
    <property type="match status" value="1"/>
</dbReference>
<protein>
    <submittedName>
        <fullName evidence="8">Serine carboxypeptidase-like 27</fullName>
    </submittedName>
</protein>
<dbReference type="PANTHER" id="PTHR11802">
    <property type="entry name" value="SERINE PROTEASE FAMILY S10 SERINE CARBOXYPEPTIDASE"/>
    <property type="match status" value="1"/>
</dbReference>
<keyword evidence="4" id="KW-0378">Hydrolase</keyword>
<evidence type="ECO:0000256" key="3">
    <source>
        <dbReference type="ARBA" id="ARBA00022670"/>
    </source>
</evidence>
<dbReference type="OrthoDB" id="443318at2759"/>
<dbReference type="InterPro" id="IPR029058">
    <property type="entry name" value="AB_hydrolase_fold"/>
</dbReference>
<dbReference type="GO" id="GO:0006508">
    <property type="term" value="P:proteolysis"/>
    <property type="evidence" value="ECO:0007669"/>
    <property type="project" value="UniProtKB-KW"/>
</dbReference>
<sequence length="392" mass="44306">MGTTSLFVFVLCLSCVVLGTSTYLLDKIDKLPGQPANVDFDQYSGYVNVNKESGRSLFYWLTESPANRNPETRPLLLWLTGGPGCSSVAFGAAQEIGPLHINSDGKSLYVNPYSWNKLGNVLFLESPAGVGFSYSNTSSDYYNFGDAKTAEDSYAFLLNWFERFPQYKHRDFYIVGDSYAGHFVLQLSQLIYERNKGVKNPAINFKGFMVGNAVIDDYNDLVGTFEYWWTHGLISDSTYKTLQATCVGSSIEHLPIECTRALNTAAIEKGNIDPESIYTRPCNNSAGSSSQKRRGRYRSTRGAYDPCAWQYAIQYFNLPEVQKAFHANVTKLSYPWNTCSEIVSGNWKDSPLSMLPIYKELISAGLRIWVFRYYRFIIYHLSFMCQKSAENI</sequence>
<dbReference type="Gene3D" id="6.10.250.940">
    <property type="match status" value="1"/>
</dbReference>
<dbReference type="SUPFAM" id="SSF53474">
    <property type="entry name" value="alpha/beta-Hydrolases"/>
    <property type="match status" value="1"/>
</dbReference>
<keyword evidence="6" id="KW-0325">Glycoprotein</keyword>
<dbReference type="PANTHER" id="PTHR11802:SF198">
    <property type="entry name" value="SERINE CARBOXYPEPTIDASE-LIKE 27"/>
    <property type="match status" value="1"/>
</dbReference>
<dbReference type="AlphaFoldDB" id="A0A2U1QDA1"/>
<dbReference type="Pfam" id="PF00450">
    <property type="entry name" value="Peptidase_S10"/>
    <property type="match status" value="1"/>
</dbReference>
<accession>A0A2U1QDA1</accession>
<evidence type="ECO:0000256" key="6">
    <source>
        <dbReference type="ARBA" id="ARBA00023180"/>
    </source>
</evidence>
<reference evidence="8 9" key="1">
    <citation type="journal article" date="2018" name="Mol. Plant">
        <title>The genome of Artemisia annua provides insight into the evolution of Asteraceae family and artemisinin biosynthesis.</title>
        <authorList>
            <person name="Shen Q."/>
            <person name="Zhang L."/>
            <person name="Liao Z."/>
            <person name="Wang S."/>
            <person name="Yan T."/>
            <person name="Shi P."/>
            <person name="Liu M."/>
            <person name="Fu X."/>
            <person name="Pan Q."/>
            <person name="Wang Y."/>
            <person name="Lv Z."/>
            <person name="Lu X."/>
            <person name="Zhang F."/>
            <person name="Jiang W."/>
            <person name="Ma Y."/>
            <person name="Chen M."/>
            <person name="Hao X."/>
            <person name="Li L."/>
            <person name="Tang Y."/>
            <person name="Lv G."/>
            <person name="Zhou Y."/>
            <person name="Sun X."/>
            <person name="Brodelius P.E."/>
            <person name="Rose J.K.C."/>
            <person name="Tang K."/>
        </authorList>
    </citation>
    <scope>NUCLEOTIDE SEQUENCE [LARGE SCALE GENOMIC DNA]</scope>
    <source>
        <strain evidence="9">cv. Huhao1</strain>
        <tissue evidence="8">Leaf</tissue>
    </source>
</reference>
<comment type="caution">
    <text evidence="8">The sequence shown here is derived from an EMBL/GenBank/DDBJ whole genome shotgun (WGS) entry which is preliminary data.</text>
</comment>
<organism evidence="8 9">
    <name type="scientific">Artemisia annua</name>
    <name type="common">Sweet wormwood</name>
    <dbReference type="NCBI Taxonomy" id="35608"/>
    <lineage>
        <taxon>Eukaryota</taxon>
        <taxon>Viridiplantae</taxon>
        <taxon>Streptophyta</taxon>
        <taxon>Embryophyta</taxon>
        <taxon>Tracheophyta</taxon>
        <taxon>Spermatophyta</taxon>
        <taxon>Magnoliopsida</taxon>
        <taxon>eudicotyledons</taxon>
        <taxon>Gunneridae</taxon>
        <taxon>Pentapetalae</taxon>
        <taxon>asterids</taxon>
        <taxon>campanulids</taxon>
        <taxon>Asterales</taxon>
        <taxon>Asteraceae</taxon>
        <taxon>Asteroideae</taxon>
        <taxon>Anthemideae</taxon>
        <taxon>Artemisiinae</taxon>
        <taxon>Artemisia</taxon>
    </lineage>
</organism>
<dbReference type="Proteomes" id="UP000245207">
    <property type="component" value="Unassembled WGS sequence"/>
</dbReference>
<evidence type="ECO:0000256" key="7">
    <source>
        <dbReference type="SAM" id="SignalP"/>
    </source>
</evidence>
<gene>
    <name evidence="8" type="ORF">CTI12_AA029540</name>
</gene>
<dbReference type="InterPro" id="IPR001563">
    <property type="entry name" value="Peptidase_S10"/>
</dbReference>
<proteinExistence type="inferred from homology"/>
<keyword evidence="2 8" id="KW-0121">Carboxypeptidase</keyword>
<dbReference type="GO" id="GO:0005773">
    <property type="term" value="C:vacuole"/>
    <property type="evidence" value="ECO:0007669"/>
    <property type="project" value="TreeGrafter"/>
</dbReference>
<keyword evidence="3" id="KW-0645">Protease</keyword>
<comment type="similarity">
    <text evidence="1">Belongs to the peptidase S10 family.</text>
</comment>
<feature type="chain" id="PRO_5015452859" evidence="7">
    <location>
        <begin position="20"/>
        <end position="392"/>
    </location>
</feature>
<dbReference type="GO" id="GO:0004185">
    <property type="term" value="F:serine-type carboxypeptidase activity"/>
    <property type="evidence" value="ECO:0007669"/>
    <property type="project" value="InterPro"/>
</dbReference>
<evidence type="ECO:0000256" key="2">
    <source>
        <dbReference type="ARBA" id="ARBA00022645"/>
    </source>
</evidence>
<evidence type="ECO:0000256" key="4">
    <source>
        <dbReference type="ARBA" id="ARBA00022801"/>
    </source>
</evidence>
<dbReference type="PRINTS" id="PR00724">
    <property type="entry name" value="CRBOXYPTASEC"/>
</dbReference>
<evidence type="ECO:0000313" key="9">
    <source>
        <dbReference type="Proteomes" id="UP000245207"/>
    </source>
</evidence>
<evidence type="ECO:0000256" key="1">
    <source>
        <dbReference type="ARBA" id="ARBA00009431"/>
    </source>
</evidence>
<keyword evidence="7" id="KW-0732">Signal</keyword>
<dbReference type="Gene3D" id="3.40.50.1820">
    <property type="entry name" value="alpha/beta hydrolase"/>
    <property type="match status" value="1"/>
</dbReference>
<feature type="signal peptide" evidence="7">
    <location>
        <begin position="1"/>
        <end position="19"/>
    </location>
</feature>
<keyword evidence="5" id="KW-1015">Disulfide bond</keyword>
<evidence type="ECO:0000313" key="8">
    <source>
        <dbReference type="EMBL" id="PWA95989.1"/>
    </source>
</evidence>
<evidence type="ECO:0000256" key="5">
    <source>
        <dbReference type="ARBA" id="ARBA00023157"/>
    </source>
</evidence>
<keyword evidence="9" id="KW-1185">Reference proteome</keyword>